<organism evidence="1 2">
    <name type="scientific">Kribbella amoyensis</name>
    <dbReference type="NCBI Taxonomy" id="996641"/>
    <lineage>
        <taxon>Bacteria</taxon>
        <taxon>Bacillati</taxon>
        <taxon>Actinomycetota</taxon>
        <taxon>Actinomycetes</taxon>
        <taxon>Propionibacteriales</taxon>
        <taxon>Kribbellaceae</taxon>
        <taxon>Kribbella</taxon>
    </lineage>
</organism>
<name>A0A561BKI8_9ACTN</name>
<sequence>MSDTTATAVARQVLDPPVVSSPRFVVMCEGWTTGLGFSKLAGFTSEVEFQEFSYNSRLGNVHTKQFGRTKAPTIVLERAADRNGFALLYGWHHLARTNNPLAKLPASFDICDKAGTPAMAFLLENAWCARLELDAAQAGGPGALMMRITIVCDAILQV</sequence>
<dbReference type="RefSeq" id="WP_145802499.1">
    <property type="nucleotide sequence ID" value="NZ_VIVK01000001.1"/>
</dbReference>
<comment type="caution">
    <text evidence="1">The sequence shown here is derived from an EMBL/GenBank/DDBJ whole genome shotgun (WGS) entry which is preliminary data.</text>
</comment>
<dbReference type="OrthoDB" id="9790161at2"/>
<proteinExistence type="predicted"/>
<dbReference type="Proteomes" id="UP000318380">
    <property type="component" value="Unassembled WGS sequence"/>
</dbReference>
<evidence type="ECO:0000313" key="1">
    <source>
        <dbReference type="EMBL" id="TWD79396.1"/>
    </source>
</evidence>
<evidence type="ECO:0000313" key="2">
    <source>
        <dbReference type="Proteomes" id="UP000318380"/>
    </source>
</evidence>
<protein>
    <submittedName>
        <fullName evidence="1">Phage tail-like protein</fullName>
    </submittedName>
</protein>
<accession>A0A561BKI8</accession>
<keyword evidence="2" id="KW-1185">Reference proteome</keyword>
<gene>
    <name evidence="1" type="ORF">FB561_0454</name>
</gene>
<dbReference type="AlphaFoldDB" id="A0A561BKI8"/>
<reference evidence="1 2" key="1">
    <citation type="submission" date="2019-06" db="EMBL/GenBank/DDBJ databases">
        <title>Sequencing the genomes of 1000 actinobacteria strains.</title>
        <authorList>
            <person name="Klenk H.-P."/>
        </authorList>
    </citation>
    <scope>NUCLEOTIDE SEQUENCE [LARGE SCALE GENOMIC DNA]</scope>
    <source>
        <strain evidence="1 2">DSM 24683</strain>
    </source>
</reference>
<dbReference type="EMBL" id="VIVK01000001">
    <property type="protein sequence ID" value="TWD79396.1"/>
    <property type="molecule type" value="Genomic_DNA"/>
</dbReference>